<comment type="caution">
    <text evidence="2">The sequence shown here is derived from an EMBL/GenBank/DDBJ whole genome shotgun (WGS) entry which is preliminary data.</text>
</comment>
<gene>
    <name evidence="2" type="ORF">FOXB_13732</name>
</gene>
<sequence>MICENTITEAAMKRQSRQEKQIRRNDKGTRSSL</sequence>
<proteinExistence type="predicted"/>
<evidence type="ECO:0000313" key="2">
    <source>
        <dbReference type="EMBL" id="EGU75713.1"/>
    </source>
</evidence>
<evidence type="ECO:0000256" key="1">
    <source>
        <dbReference type="SAM" id="MobiDB-lite"/>
    </source>
</evidence>
<dbReference type="AlphaFoldDB" id="F9G500"/>
<organism evidence="2">
    <name type="scientific">Fusarium oxysporum (strain Fo5176)</name>
    <name type="common">Fusarium vascular wilt</name>
    <dbReference type="NCBI Taxonomy" id="660025"/>
    <lineage>
        <taxon>Eukaryota</taxon>
        <taxon>Fungi</taxon>
        <taxon>Dikarya</taxon>
        <taxon>Ascomycota</taxon>
        <taxon>Pezizomycotina</taxon>
        <taxon>Sordariomycetes</taxon>
        <taxon>Hypocreomycetidae</taxon>
        <taxon>Hypocreales</taxon>
        <taxon>Nectriaceae</taxon>
        <taxon>Fusarium</taxon>
        <taxon>Fusarium oxysporum species complex</taxon>
    </lineage>
</organism>
<feature type="region of interest" description="Disordered" evidence="1">
    <location>
        <begin position="1"/>
        <end position="33"/>
    </location>
</feature>
<dbReference type="EMBL" id="AFQF01003431">
    <property type="protein sequence ID" value="EGU75713.1"/>
    <property type="molecule type" value="Genomic_DNA"/>
</dbReference>
<feature type="compositionally biased region" description="Basic and acidic residues" evidence="1">
    <location>
        <begin position="16"/>
        <end position="33"/>
    </location>
</feature>
<protein>
    <submittedName>
        <fullName evidence="2">Uncharacterized protein</fullName>
    </submittedName>
</protein>
<name>F9G500_FUSOF</name>
<reference evidence="2" key="1">
    <citation type="journal article" date="2012" name="Mol. Plant Microbe Interact.">
        <title>A highly conserved effector in Fusarium oxysporum is required for full virulence on Arabidopsis.</title>
        <authorList>
            <person name="Thatcher L.F."/>
            <person name="Gardiner D.M."/>
            <person name="Kazan K."/>
            <person name="Manners J."/>
        </authorList>
    </citation>
    <scope>NUCLEOTIDE SEQUENCE [LARGE SCALE GENOMIC DNA]</scope>
    <source>
        <strain evidence="2">Fo5176</strain>
    </source>
</reference>
<accession>F9G500</accession>